<gene>
    <name evidence="1" type="ORF">Sylvanvirus40_4</name>
</gene>
<feature type="non-terminal residue" evidence="1">
    <location>
        <position position="63"/>
    </location>
</feature>
<sequence>MNSRLRSTLGRTPNSRPPTLEVIHRVYPGVEYPAFIAACTAMLYDIFGLSQHTAISTWLEQDH</sequence>
<proteinExistence type="predicted"/>
<accession>A0A3G5AJ56</accession>
<reference evidence="1" key="1">
    <citation type="submission" date="2018-10" db="EMBL/GenBank/DDBJ databases">
        <title>Hidden diversity of soil giant viruses.</title>
        <authorList>
            <person name="Schulz F."/>
            <person name="Alteio L."/>
            <person name="Goudeau D."/>
            <person name="Ryan E.M."/>
            <person name="Malmstrom R.R."/>
            <person name="Blanchard J."/>
            <person name="Woyke T."/>
        </authorList>
    </citation>
    <scope>NUCLEOTIDE SEQUENCE</scope>
    <source>
        <strain evidence="1">SYV1</strain>
    </source>
</reference>
<name>A0A3G5AJ56_9VIRU</name>
<protein>
    <submittedName>
        <fullName evidence="1">Uncharacterized protein</fullName>
    </submittedName>
</protein>
<evidence type="ECO:0000313" key="1">
    <source>
        <dbReference type="EMBL" id="AYV87235.1"/>
    </source>
</evidence>
<organism evidence="1">
    <name type="scientific">Sylvanvirus sp</name>
    <dbReference type="NCBI Taxonomy" id="2487774"/>
    <lineage>
        <taxon>Viruses</taxon>
    </lineage>
</organism>
<dbReference type="EMBL" id="MK072546">
    <property type="protein sequence ID" value="AYV87235.1"/>
    <property type="molecule type" value="Genomic_DNA"/>
</dbReference>